<evidence type="ECO:0000313" key="2">
    <source>
        <dbReference type="Proteomes" id="UP000753961"/>
    </source>
</evidence>
<dbReference type="AlphaFoldDB" id="A0A953LCA8"/>
<organism evidence="1 2">
    <name type="scientific">Membranihabitans marinus</name>
    <dbReference type="NCBI Taxonomy" id="1227546"/>
    <lineage>
        <taxon>Bacteria</taxon>
        <taxon>Pseudomonadati</taxon>
        <taxon>Bacteroidota</taxon>
        <taxon>Saprospiria</taxon>
        <taxon>Saprospirales</taxon>
        <taxon>Saprospiraceae</taxon>
        <taxon>Membranihabitans</taxon>
    </lineage>
</organism>
<keyword evidence="2" id="KW-1185">Reference proteome</keyword>
<reference evidence="1" key="1">
    <citation type="submission" date="2021-06" db="EMBL/GenBank/DDBJ databases">
        <title>44 bacteria genomes isolated from Dapeng, Shenzhen.</title>
        <authorList>
            <person name="Zheng W."/>
            <person name="Yu S."/>
            <person name="Huang Y."/>
        </authorList>
    </citation>
    <scope>NUCLEOTIDE SEQUENCE</scope>
    <source>
        <strain evidence="1">DP5N28-2</strain>
    </source>
</reference>
<accession>A0A953LCA8</accession>
<dbReference type="RefSeq" id="WP_222580871.1">
    <property type="nucleotide sequence ID" value="NZ_JAHVHU010000013.1"/>
</dbReference>
<sequence length="507" mass="58295">MKITRRKIVVLTGILIIIGGGLWGANLWVGSKIRSLLDQQVREGYLHYESVDVNIFSNRVDIKNPRWRDDQSKDIQMDRLLISDVSLVSYILRKELEIGHVHINNPTTILYQNRIDTVSQKQNSQKPAPIKSILIKNADLTNGTFQYFKQDQSKFSISCQLPRFEMENIRIDSATMKNSIPFSYGNYNLIADSVFYRMNELYHLKVSHMTAKNDYIQLDSLTINSPHNKYQFQAYIPHEKAWVNLSIPRTEITNTDWLLNQDSIGFSASHVKVSDADLYLYKDNRLADNPYFKPLYSRLIRNLPIQLKVDSVEVANAAITFQLQTKKDPPPGNVYFREINANITHLSNVDMNHSQFPKTVISAQSRFMDNSKIHLDWSFDISNPQDDFLVSGTLSRIEAEGINYFIKPALNISADGAIDRLAFNFAGNNAIATGDMYINYDALRINLLKKDGTKRSRWISGILNFILRNKLNGPVEKKGLKIERVQTKSFWNFLWEMVKEGTLKTIV</sequence>
<protein>
    <recommendedName>
        <fullName evidence="3">DUF748 domain-containing protein</fullName>
    </recommendedName>
</protein>
<dbReference type="Proteomes" id="UP000753961">
    <property type="component" value="Unassembled WGS sequence"/>
</dbReference>
<evidence type="ECO:0000313" key="1">
    <source>
        <dbReference type="EMBL" id="MBY5959336.1"/>
    </source>
</evidence>
<gene>
    <name evidence="1" type="ORF">KUV50_14380</name>
</gene>
<name>A0A953LCA8_9BACT</name>
<proteinExistence type="predicted"/>
<comment type="caution">
    <text evidence="1">The sequence shown here is derived from an EMBL/GenBank/DDBJ whole genome shotgun (WGS) entry which is preliminary data.</text>
</comment>
<dbReference type="EMBL" id="JAHVHU010000013">
    <property type="protein sequence ID" value="MBY5959336.1"/>
    <property type="molecule type" value="Genomic_DNA"/>
</dbReference>
<evidence type="ECO:0008006" key="3">
    <source>
        <dbReference type="Google" id="ProtNLM"/>
    </source>
</evidence>